<reference evidence="1 2" key="1">
    <citation type="submission" date="2019-05" db="EMBL/GenBank/DDBJ databases">
        <title>Another draft genome of Portunus trituberculatus and its Hox gene families provides insights of decapod evolution.</title>
        <authorList>
            <person name="Jeong J.-H."/>
            <person name="Song I."/>
            <person name="Kim S."/>
            <person name="Choi T."/>
            <person name="Kim D."/>
            <person name="Ryu S."/>
            <person name="Kim W."/>
        </authorList>
    </citation>
    <scope>NUCLEOTIDE SEQUENCE [LARGE SCALE GENOMIC DNA]</scope>
    <source>
        <tissue evidence="1">Muscle</tissue>
    </source>
</reference>
<name>A0A5B7K582_PORTR</name>
<proteinExistence type="predicted"/>
<protein>
    <submittedName>
        <fullName evidence="1">Uncharacterized protein</fullName>
    </submittedName>
</protein>
<accession>A0A5B7K582</accession>
<keyword evidence="2" id="KW-1185">Reference proteome</keyword>
<evidence type="ECO:0000313" key="2">
    <source>
        <dbReference type="Proteomes" id="UP000324222"/>
    </source>
</evidence>
<evidence type="ECO:0000313" key="1">
    <source>
        <dbReference type="EMBL" id="MPC99794.1"/>
    </source>
</evidence>
<organism evidence="1 2">
    <name type="scientific">Portunus trituberculatus</name>
    <name type="common">Swimming crab</name>
    <name type="synonym">Neptunus trituberculatus</name>
    <dbReference type="NCBI Taxonomy" id="210409"/>
    <lineage>
        <taxon>Eukaryota</taxon>
        <taxon>Metazoa</taxon>
        <taxon>Ecdysozoa</taxon>
        <taxon>Arthropoda</taxon>
        <taxon>Crustacea</taxon>
        <taxon>Multicrustacea</taxon>
        <taxon>Malacostraca</taxon>
        <taxon>Eumalacostraca</taxon>
        <taxon>Eucarida</taxon>
        <taxon>Decapoda</taxon>
        <taxon>Pleocyemata</taxon>
        <taxon>Brachyura</taxon>
        <taxon>Eubrachyura</taxon>
        <taxon>Portunoidea</taxon>
        <taxon>Portunidae</taxon>
        <taxon>Portuninae</taxon>
        <taxon>Portunus</taxon>
    </lineage>
</organism>
<dbReference type="Proteomes" id="UP000324222">
    <property type="component" value="Unassembled WGS sequence"/>
</dbReference>
<dbReference type="AlphaFoldDB" id="A0A5B7K582"/>
<dbReference type="EMBL" id="VSRR010119932">
    <property type="protein sequence ID" value="MPC99794.1"/>
    <property type="molecule type" value="Genomic_DNA"/>
</dbReference>
<comment type="caution">
    <text evidence="1">The sequence shown here is derived from an EMBL/GenBank/DDBJ whole genome shotgun (WGS) entry which is preliminary data.</text>
</comment>
<gene>
    <name evidence="1" type="ORF">E2C01_095232</name>
</gene>
<sequence>MTDLWGKQEQNECRWWSTGKVESRVTRLARTDEGETLTDLSFEICLEYCNSSTTLRLMQYHSCEATQKL</sequence>